<dbReference type="Proteomes" id="UP001515683">
    <property type="component" value="Unassembled WGS sequence"/>
</dbReference>
<dbReference type="EMBL" id="VWXF01000005">
    <property type="protein sequence ID" value="NIF22485.1"/>
    <property type="molecule type" value="Genomic_DNA"/>
</dbReference>
<dbReference type="InterPro" id="IPR051082">
    <property type="entry name" value="Pentapeptide-BTB/POZ_domain"/>
</dbReference>
<evidence type="ECO:0000313" key="1">
    <source>
        <dbReference type="EMBL" id="NIF22485.1"/>
    </source>
</evidence>
<evidence type="ECO:0000313" key="2">
    <source>
        <dbReference type="Proteomes" id="UP001515683"/>
    </source>
</evidence>
<organism evidence="1 2">
    <name type="scientific">Candidatus Pantoea multigeneris</name>
    <dbReference type="NCBI Taxonomy" id="2608357"/>
    <lineage>
        <taxon>Bacteria</taxon>
        <taxon>Pseudomonadati</taxon>
        <taxon>Pseudomonadota</taxon>
        <taxon>Gammaproteobacteria</taxon>
        <taxon>Enterobacterales</taxon>
        <taxon>Erwiniaceae</taxon>
        <taxon>Pantoea</taxon>
    </lineage>
</organism>
<keyword evidence="2" id="KW-1185">Reference proteome</keyword>
<comment type="caution">
    <text evidence="1">The sequence shown here is derived from an EMBL/GenBank/DDBJ whole genome shotgun (WGS) entry which is preliminary data.</text>
</comment>
<dbReference type="PANTHER" id="PTHR14136">
    <property type="entry name" value="BTB_POZ DOMAIN-CONTAINING PROTEIN KCTD9"/>
    <property type="match status" value="1"/>
</dbReference>
<dbReference type="Gene3D" id="2.160.20.80">
    <property type="entry name" value="E3 ubiquitin-protein ligase SopA"/>
    <property type="match status" value="1"/>
</dbReference>
<reference evidence="1 2" key="1">
    <citation type="journal article" date="2019" name="bioRxiv">
        <title>Bacteria contribute to plant secondary compound degradation in a generalist herbivore system.</title>
        <authorList>
            <person name="Francoeur C.B."/>
            <person name="Khadempour L."/>
            <person name="Moreira-Soto R.D."/>
            <person name="Gotting K."/>
            <person name="Book A.J."/>
            <person name="Pinto-Tomas A.A."/>
            <person name="Keefover-Ring K."/>
            <person name="Currie C.R."/>
        </authorList>
    </citation>
    <scope>NUCLEOTIDE SEQUENCE [LARGE SCALE GENOMIC DNA]</scope>
    <source>
        <strain evidence="1">Acro-835</strain>
    </source>
</reference>
<proteinExistence type="predicted"/>
<sequence>MKRIAAGEHCGILRGHFMPGIYNNLSYMTQQPHPVGEQAFRSLHDLKTSFDTLDNASFHIRFTNTPQDIKIELARCAIDSNEMALLNYLMDSLPTATVMRQQILPPGTKLTEKDLSKSELSGLHLPQMMFEKCNFSHSAMNNNRMVRAEIQDCDMSHCALQGTQLLAAMLFNCNLDHSDLTNASLAGARLKNCTLRNADLRSANLMNMQLLEVSLSATRFEGAKLEGSSVTLNDAELKQHFAGLKDSPTARHNLESILNSVASIDRKYQPLKDSLFCQVLSHSPVAQGQSYALETPADIHLVADIFTEHPDKKRFIKEQKKAFLNLCISAYHHKDPELLQKVSDLMAIDRVDAITIKPQKK</sequence>
<name>A0ABX0RAV1_9GAMM</name>
<dbReference type="InterPro" id="IPR001646">
    <property type="entry name" value="5peptide_repeat"/>
</dbReference>
<gene>
    <name evidence="1" type="ORF">F3J40_12845</name>
</gene>
<dbReference type="SUPFAM" id="SSF141571">
    <property type="entry name" value="Pentapeptide repeat-like"/>
    <property type="match status" value="1"/>
</dbReference>
<protein>
    <submittedName>
        <fullName evidence="1">Pentapeptide repeat-containing protein</fullName>
    </submittedName>
</protein>
<dbReference type="Pfam" id="PF00805">
    <property type="entry name" value="Pentapeptide"/>
    <property type="match status" value="2"/>
</dbReference>
<accession>A0ABX0RAV1</accession>
<dbReference type="PANTHER" id="PTHR14136:SF17">
    <property type="entry name" value="BTB_POZ DOMAIN-CONTAINING PROTEIN KCTD9"/>
    <property type="match status" value="1"/>
</dbReference>